<organism evidence="2 3">
    <name type="scientific">Bradyrhizobium erythrophlei</name>
    <dbReference type="NCBI Taxonomy" id="1437360"/>
    <lineage>
        <taxon>Bacteria</taxon>
        <taxon>Pseudomonadati</taxon>
        <taxon>Pseudomonadota</taxon>
        <taxon>Alphaproteobacteria</taxon>
        <taxon>Hyphomicrobiales</taxon>
        <taxon>Nitrobacteraceae</taxon>
        <taxon>Bradyrhizobium</taxon>
    </lineage>
</organism>
<sequence length="191" mass="21083">MSAVYALRGCLNVIANEAKRRSNPLFLARQDGLLRGACHRARIRATRWLAMTTKYAFAISLHVSREFWPAGSALSHRRAQGMPGARCARSRACSVESTRVSHHGHTGKRPTFPAQWFYGLFRTLPGDRAFLSPSSADCSAHLMPASGHQDHTTSPSASGAVRQKRQCVHRILSRVRDDLEPPLCGIGRRGL</sequence>
<reference evidence="2 3" key="1">
    <citation type="submission" date="2016-11" db="EMBL/GenBank/DDBJ databases">
        <authorList>
            <person name="Jaros S."/>
            <person name="Januszkiewicz K."/>
            <person name="Wedrychowicz H."/>
        </authorList>
    </citation>
    <scope>NUCLEOTIDE SEQUENCE [LARGE SCALE GENOMIC DNA]</scope>
    <source>
        <strain evidence="2 3">GAS242</strain>
    </source>
</reference>
<name>A0A1M5UG00_9BRAD</name>
<dbReference type="AlphaFoldDB" id="A0A1M5UG00"/>
<evidence type="ECO:0000313" key="2">
    <source>
        <dbReference type="EMBL" id="SHH61563.1"/>
    </source>
</evidence>
<evidence type="ECO:0000256" key="1">
    <source>
        <dbReference type="SAM" id="MobiDB-lite"/>
    </source>
</evidence>
<dbReference type="EMBL" id="LT670818">
    <property type="protein sequence ID" value="SHH61563.1"/>
    <property type="molecule type" value="Genomic_DNA"/>
</dbReference>
<protein>
    <submittedName>
        <fullName evidence="2">Uncharacterized protein</fullName>
    </submittedName>
</protein>
<accession>A0A1M5UG00</accession>
<feature type="region of interest" description="Disordered" evidence="1">
    <location>
        <begin position="141"/>
        <end position="164"/>
    </location>
</feature>
<gene>
    <name evidence="2" type="ORF">SAMN05444169_8369</name>
</gene>
<proteinExistence type="predicted"/>
<dbReference type="Proteomes" id="UP000190675">
    <property type="component" value="Chromosome I"/>
</dbReference>
<evidence type="ECO:0000313" key="3">
    <source>
        <dbReference type="Proteomes" id="UP000190675"/>
    </source>
</evidence>